<dbReference type="Pfam" id="PF04851">
    <property type="entry name" value="ResIII"/>
    <property type="match status" value="1"/>
</dbReference>
<organism evidence="2">
    <name type="scientific">Pithovirus LCPAC104</name>
    <dbReference type="NCBI Taxonomy" id="2506589"/>
    <lineage>
        <taxon>Viruses</taxon>
        <taxon>Pithoviruses</taxon>
    </lineage>
</organism>
<dbReference type="SMART" id="SM00487">
    <property type="entry name" value="DEXDc"/>
    <property type="match status" value="1"/>
</dbReference>
<dbReference type="InterPro" id="IPR027417">
    <property type="entry name" value="P-loop_NTPase"/>
</dbReference>
<dbReference type="SUPFAM" id="SSF52540">
    <property type="entry name" value="P-loop containing nucleoside triphosphate hydrolases"/>
    <property type="match status" value="1"/>
</dbReference>
<sequence>MAIRILKNLVTKEHRETIFSHLFLTPKKSNYSNILGRSENKGFLFAKIFDDDILLPYFYGKKLLNIKQKDHKTVSFNFKGELYDFQKSVSEDAIEHLKKYNTTTLNVYTAFGKTITGLYLATYLKRKTLILYHRTILEKTWKSTIEDFSDCKLWIVGNEMPEEFDIIMSMDTRFNKIPKNVIDSIGTLIIDEAHAFCTPSRISILLGTEPEFIISLTATFERENNMEIMIQSMCGLHKIFKISKKPFNVYKVNTGINFEIPLNKQLKPDWNNIVAKLIQNDKRNDIIINLVEKNKEYKILILTSRKKHVDILFKRLTDLKKSVDYMYGNKKKYTDSDILIGTISKIGTGFDEKSFAENFNGFRINLLIIVISIKNVQLLEQCVGRCFRSEFPNIITLVDDIGIIKNHFYRYAKNWYISRNGKIIEKNYED</sequence>
<accession>A0A481Z783</accession>
<proteinExistence type="predicted"/>
<evidence type="ECO:0000313" key="2">
    <source>
        <dbReference type="EMBL" id="QBK90581.1"/>
    </source>
</evidence>
<name>A0A481Z783_9VIRU</name>
<protein>
    <submittedName>
        <fullName evidence="2">A18-like helicase</fullName>
    </submittedName>
</protein>
<dbReference type="InterPro" id="IPR006935">
    <property type="entry name" value="Helicase/UvrB_N"/>
</dbReference>
<reference evidence="2" key="1">
    <citation type="journal article" date="2019" name="MBio">
        <title>Virus Genomes from Deep Sea Sediments Expand the Ocean Megavirome and Support Independent Origins of Viral Gigantism.</title>
        <authorList>
            <person name="Backstrom D."/>
            <person name="Yutin N."/>
            <person name="Jorgensen S.L."/>
            <person name="Dharamshi J."/>
            <person name="Homa F."/>
            <person name="Zaremba-Niedwiedzka K."/>
            <person name="Spang A."/>
            <person name="Wolf Y.I."/>
            <person name="Koonin E.V."/>
            <person name="Ettema T.J."/>
        </authorList>
    </citation>
    <scope>NUCLEOTIDE SEQUENCE</scope>
</reference>
<dbReference type="GO" id="GO:0003677">
    <property type="term" value="F:DNA binding"/>
    <property type="evidence" value="ECO:0007669"/>
    <property type="project" value="InterPro"/>
</dbReference>
<keyword evidence="2" id="KW-0347">Helicase</keyword>
<dbReference type="GO" id="GO:0016787">
    <property type="term" value="F:hydrolase activity"/>
    <property type="evidence" value="ECO:0007669"/>
    <property type="project" value="InterPro"/>
</dbReference>
<dbReference type="GO" id="GO:0005524">
    <property type="term" value="F:ATP binding"/>
    <property type="evidence" value="ECO:0007669"/>
    <property type="project" value="InterPro"/>
</dbReference>
<keyword evidence="2" id="KW-0067">ATP-binding</keyword>
<feature type="domain" description="Helicase ATP-binding" evidence="1">
    <location>
        <begin position="94"/>
        <end position="238"/>
    </location>
</feature>
<dbReference type="EMBL" id="MK500494">
    <property type="protein sequence ID" value="QBK90581.1"/>
    <property type="molecule type" value="Genomic_DNA"/>
</dbReference>
<evidence type="ECO:0000259" key="1">
    <source>
        <dbReference type="PROSITE" id="PS51192"/>
    </source>
</evidence>
<dbReference type="GO" id="GO:0004386">
    <property type="term" value="F:helicase activity"/>
    <property type="evidence" value="ECO:0007669"/>
    <property type="project" value="UniProtKB-KW"/>
</dbReference>
<dbReference type="PROSITE" id="PS51192">
    <property type="entry name" value="HELICASE_ATP_BIND_1"/>
    <property type="match status" value="1"/>
</dbReference>
<keyword evidence="2" id="KW-0378">Hydrolase</keyword>
<gene>
    <name evidence="2" type="ORF">LCPAC104_00770</name>
</gene>
<dbReference type="Gene3D" id="3.40.50.300">
    <property type="entry name" value="P-loop containing nucleotide triphosphate hydrolases"/>
    <property type="match status" value="2"/>
</dbReference>
<dbReference type="InterPro" id="IPR014001">
    <property type="entry name" value="Helicase_ATP-bd"/>
</dbReference>
<keyword evidence="2" id="KW-0547">Nucleotide-binding</keyword>